<evidence type="ECO:0000313" key="4">
    <source>
        <dbReference type="Proteomes" id="UP000825228"/>
    </source>
</evidence>
<proteinExistence type="predicted"/>
<protein>
    <submittedName>
        <fullName evidence="3">Endo alpha-1,4 polygalactosaminidase</fullName>
    </submittedName>
</protein>
<accession>A0ABS7NYG9</accession>
<dbReference type="PANTHER" id="PTHR35273:SF2">
    <property type="entry name" value="ALPHA-GALACTOSIDASE"/>
    <property type="match status" value="1"/>
</dbReference>
<evidence type="ECO:0000256" key="1">
    <source>
        <dbReference type="SAM" id="SignalP"/>
    </source>
</evidence>
<evidence type="ECO:0000259" key="2">
    <source>
        <dbReference type="Pfam" id="PF03537"/>
    </source>
</evidence>
<dbReference type="SUPFAM" id="SSF51445">
    <property type="entry name" value="(Trans)glycosidases"/>
    <property type="match status" value="1"/>
</dbReference>
<dbReference type="Pfam" id="PF03537">
    <property type="entry name" value="Glyco_hydro_114"/>
    <property type="match status" value="1"/>
</dbReference>
<dbReference type="Proteomes" id="UP000825228">
    <property type="component" value="Unassembled WGS sequence"/>
</dbReference>
<keyword evidence="1" id="KW-0732">Signal</keyword>
<keyword evidence="4" id="KW-1185">Reference proteome</keyword>
<dbReference type="PROSITE" id="PS51257">
    <property type="entry name" value="PROKAR_LIPOPROTEIN"/>
    <property type="match status" value="1"/>
</dbReference>
<dbReference type="PANTHER" id="PTHR35273">
    <property type="entry name" value="ALPHA-1,4 POLYGALACTOSAMINIDASE, PUTATIVE (AFU_ORTHOLOGUE AFUA_3G07890)-RELATED"/>
    <property type="match status" value="1"/>
</dbReference>
<evidence type="ECO:0000313" key="3">
    <source>
        <dbReference type="EMBL" id="MBY6365194.1"/>
    </source>
</evidence>
<dbReference type="EMBL" id="JABUBU010000001">
    <property type="protein sequence ID" value="MBY6365194.1"/>
    <property type="molecule type" value="Genomic_DNA"/>
</dbReference>
<feature type="domain" description="Glycoside-hydrolase family GH114 TIM-barrel" evidence="2">
    <location>
        <begin position="66"/>
        <end position="285"/>
    </location>
</feature>
<sequence>MRGAVLRPFSRAVLLVAAYVLVSVSGCSLDDDADAGQGDDTVTADTTGSSVVGHGGVTLPLPGSAFDYQLGGGYPPPPGVTVVARDRTDRPADAGYDICYVNGFQTQPAESASFAAANPDLVLRVDGEPLVDPGWPDEYIYDTSTDAKRSALAAVVAPWIERCGSDGYEAVEIDNLDSYTRSNDMLSADDNLALARLFADTAHRAGLAIAQKNTADRAGELRSAGYDFAITESCIEFEECADYTEHYDVVLDIEYTDELGRDSFDRACANTDPALSVILRDHDLVKPDDEAYVFDSCRS</sequence>
<reference evidence="3 4" key="1">
    <citation type="submission" date="2020-06" db="EMBL/GenBank/DDBJ databases">
        <title>Taxonomy, biology and ecology of Rhodococcus bacteria occurring in California pistachio and other woody hosts as revealed by genome sequence analyses.</title>
        <authorList>
            <person name="Gai Y."/>
            <person name="Riely B."/>
        </authorList>
    </citation>
    <scope>NUCLEOTIDE SEQUENCE [LARGE SCALE GENOMIC DNA]</scope>
    <source>
        <strain evidence="3 4">BP-281</strain>
    </source>
</reference>
<feature type="signal peptide" evidence="1">
    <location>
        <begin position="1"/>
        <end position="28"/>
    </location>
</feature>
<dbReference type="InterPro" id="IPR017853">
    <property type="entry name" value="GH"/>
</dbReference>
<dbReference type="Gene3D" id="3.20.20.70">
    <property type="entry name" value="Aldolase class I"/>
    <property type="match status" value="1"/>
</dbReference>
<comment type="caution">
    <text evidence="3">The sequence shown here is derived from an EMBL/GenBank/DDBJ whole genome shotgun (WGS) entry which is preliminary data.</text>
</comment>
<organism evidence="3 4">
    <name type="scientific">Rhodococcoides corynebacterioides</name>
    <dbReference type="NCBI Taxonomy" id="53972"/>
    <lineage>
        <taxon>Bacteria</taxon>
        <taxon>Bacillati</taxon>
        <taxon>Actinomycetota</taxon>
        <taxon>Actinomycetes</taxon>
        <taxon>Mycobacteriales</taxon>
        <taxon>Nocardiaceae</taxon>
        <taxon>Rhodococcoides</taxon>
    </lineage>
</organism>
<dbReference type="InterPro" id="IPR004352">
    <property type="entry name" value="GH114_TIM-barrel"/>
</dbReference>
<feature type="chain" id="PRO_5047370011" evidence="1">
    <location>
        <begin position="29"/>
        <end position="299"/>
    </location>
</feature>
<dbReference type="RefSeq" id="WP_222682431.1">
    <property type="nucleotide sequence ID" value="NZ_JABUBT010000002.1"/>
</dbReference>
<dbReference type="InterPro" id="IPR013785">
    <property type="entry name" value="Aldolase_TIM"/>
</dbReference>
<name>A0ABS7NYG9_9NOCA</name>
<gene>
    <name evidence="3" type="ORF">HQ603_00350</name>
</gene>